<dbReference type="PANTHER" id="PTHR21596:SF82">
    <property type="entry name" value="FACTOR OF DNA METHYLATION 5-LIKE"/>
    <property type="match status" value="1"/>
</dbReference>
<dbReference type="GO" id="GO:0008270">
    <property type="term" value="F:zinc ion binding"/>
    <property type="evidence" value="ECO:0007669"/>
    <property type="project" value="UniProtKB-KW"/>
</dbReference>
<evidence type="ECO:0000313" key="8">
    <source>
        <dbReference type="EMBL" id="CAI9092385.1"/>
    </source>
</evidence>
<dbReference type="PANTHER" id="PTHR21596">
    <property type="entry name" value="RIBONUCLEASE P SUBUNIT P38"/>
    <property type="match status" value="1"/>
</dbReference>
<feature type="coiled-coil region" evidence="5">
    <location>
        <begin position="285"/>
        <end position="322"/>
    </location>
</feature>
<accession>A0AAV1CBU7</accession>
<dbReference type="Pfam" id="PF03469">
    <property type="entry name" value="XH"/>
    <property type="match status" value="2"/>
</dbReference>
<keyword evidence="5" id="KW-0175">Coiled coil</keyword>
<proteinExistence type="predicted"/>
<evidence type="ECO:0000259" key="7">
    <source>
        <dbReference type="PROSITE" id="PS50808"/>
    </source>
</evidence>
<evidence type="ECO:0000256" key="3">
    <source>
        <dbReference type="ARBA" id="ARBA00022833"/>
    </source>
</evidence>
<keyword evidence="1" id="KW-0479">Metal-binding</keyword>
<keyword evidence="3" id="KW-0862">Zinc</keyword>
<feature type="compositionally biased region" description="Basic and acidic residues" evidence="6">
    <location>
        <begin position="260"/>
        <end position="282"/>
    </location>
</feature>
<gene>
    <name evidence="8" type="ORF">OLC1_LOCUS4066</name>
</gene>
<evidence type="ECO:0000256" key="6">
    <source>
        <dbReference type="SAM" id="MobiDB-lite"/>
    </source>
</evidence>
<protein>
    <submittedName>
        <fullName evidence="8">OLC1v1027607C1</fullName>
    </submittedName>
</protein>
<organism evidence="8 9">
    <name type="scientific">Oldenlandia corymbosa var. corymbosa</name>
    <dbReference type="NCBI Taxonomy" id="529605"/>
    <lineage>
        <taxon>Eukaryota</taxon>
        <taxon>Viridiplantae</taxon>
        <taxon>Streptophyta</taxon>
        <taxon>Embryophyta</taxon>
        <taxon>Tracheophyta</taxon>
        <taxon>Spermatophyta</taxon>
        <taxon>Magnoliopsida</taxon>
        <taxon>eudicotyledons</taxon>
        <taxon>Gunneridae</taxon>
        <taxon>Pentapetalae</taxon>
        <taxon>asterids</taxon>
        <taxon>lamiids</taxon>
        <taxon>Gentianales</taxon>
        <taxon>Rubiaceae</taxon>
        <taxon>Rubioideae</taxon>
        <taxon>Spermacoceae</taxon>
        <taxon>Hedyotis-Oldenlandia complex</taxon>
        <taxon>Oldenlandia</taxon>
    </lineage>
</organism>
<evidence type="ECO:0000256" key="5">
    <source>
        <dbReference type="SAM" id="Coils"/>
    </source>
</evidence>
<sequence>MARKRDSGWEYPDRVGDTKSTVQCHYCGKVIYGGRTELKQHIAGLLEACPAVPADESLMLKNHINGGTGERTSLKKRRATFVGGFYNQSLFSNIQVVDDGDDDISEKELALLEKKQLKQALEESRFMAIIEEKHHRTDSSRDSAGIFGCSHTWDDGANVITVTDDMDGNVGENGLSDLEVKQLNQALEESRFMAFLEEEHRNSGGDVCPTAAYWTGVVSGICGPSSISSSMDGVAQHETKSSNVRPLKGRTMKEQANSGPKEHLLRPQEEQNGKDREGKESEPELETLLVEKEQLVAQVEDLNKTLSERDDELQDMEALNQTLILKEHSSNLELQDARKELISVLANNINTSRIGVKRMGEIEQKPFSAVCSKKYPCSEWEIRTLETISSWQEKVNNPNWQPFKKICKDGKWQSYKGKIQMANCEEEFQALKRCAVGLAKDIDYRDKQLFDLESLMEKKDRMLKEAIEERESLRQQLEKLRNKINENKEMKSRIKDLQDENGSLKDEVQVLISKERLSNDELQDARGLSGYSRTSVGIKIMGQIDGKPFQAMCSRAPDGAAKSAKLCSIWEENVKNPHWHPFKRVEILGKLVEMIDEEDEMLKELREKCGKDVYKAVADAMVELNEYNSSGRYPVPELWNFKEGRKARLKEIIEYVLTKLKTLKSKSKRKRS</sequence>
<keyword evidence="9" id="KW-1185">Reference proteome</keyword>
<evidence type="ECO:0000313" key="9">
    <source>
        <dbReference type="Proteomes" id="UP001161247"/>
    </source>
</evidence>
<evidence type="ECO:0000256" key="1">
    <source>
        <dbReference type="ARBA" id="ARBA00022723"/>
    </source>
</evidence>
<feature type="domain" description="BED-type" evidence="7">
    <location>
        <begin position="3"/>
        <end position="56"/>
    </location>
</feature>
<evidence type="ECO:0000256" key="2">
    <source>
        <dbReference type="ARBA" id="ARBA00022771"/>
    </source>
</evidence>
<dbReference type="EMBL" id="OX459118">
    <property type="protein sequence ID" value="CAI9092385.1"/>
    <property type="molecule type" value="Genomic_DNA"/>
</dbReference>
<feature type="coiled-coil region" evidence="5">
    <location>
        <begin position="449"/>
        <end position="514"/>
    </location>
</feature>
<dbReference type="PROSITE" id="PS50808">
    <property type="entry name" value="ZF_BED"/>
    <property type="match status" value="1"/>
</dbReference>
<feature type="region of interest" description="Disordered" evidence="6">
    <location>
        <begin position="227"/>
        <end position="283"/>
    </location>
</feature>
<dbReference type="Proteomes" id="UP001161247">
    <property type="component" value="Chromosome 1"/>
</dbReference>
<keyword evidence="2 4" id="KW-0863">Zinc-finger</keyword>
<dbReference type="AlphaFoldDB" id="A0AAV1CBU7"/>
<dbReference type="GO" id="GO:0080188">
    <property type="term" value="P:gene silencing by siRNA-directed DNA methylation"/>
    <property type="evidence" value="ECO:0007669"/>
    <property type="project" value="InterPro"/>
</dbReference>
<reference evidence="8" key="1">
    <citation type="submission" date="2023-03" db="EMBL/GenBank/DDBJ databases">
        <authorList>
            <person name="Julca I."/>
        </authorList>
    </citation>
    <scope>NUCLEOTIDE SEQUENCE</scope>
</reference>
<dbReference type="InterPro" id="IPR045177">
    <property type="entry name" value="FDM1-5/IDN2"/>
</dbReference>
<dbReference type="InterPro" id="IPR003656">
    <property type="entry name" value="Znf_BED"/>
</dbReference>
<dbReference type="GO" id="GO:0003677">
    <property type="term" value="F:DNA binding"/>
    <property type="evidence" value="ECO:0007669"/>
    <property type="project" value="InterPro"/>
</dbReference>
<evidence type="ECO:0000256" key="4">
    <source>
        <dbReference type="PROSITE-ProRule" id="PRU00027"/>
    </source>
</evidence>
<name>A0AAV1CBU7_OLDCO</name>
<dbReference type="InterPro" id="IPR005379">
    <property type="entry name" value="FDM1-5/IDN2_XH"/>
</dbReference>